<feature type="transmembrane region" description="Helical" evidence="6">
    <location>
        <begin position="82"/>
        <end position="105"/>
    </location>
</feature>
<organism evidence="7 8">
    <name type="scientific">Methanobacterium paludis (strain DSM 25820 / JCM 18151 / SWAN1)</name>
    <dbReference type="NCBI Taxonomy" id="868131"/>
    <lineage>
        <taxon>Archaea</taxon>
        <taxon>Methanobacteriati</taxon>
        <taxon>Methanobacteriota</taxon>
        <taxon>Methanomada group</taxon>
        <taxon>Methanobacteria</taxon>
        <taxon>Methanobacteriales</taxon>
        <taxon>Methanobacteriaceae</taxon>
        <taxon>Methanobacterium</taxon>
    </lineage>
</organism>
<comment type="subcellular location">
    <subcellularLocation>
        <location evidence="1">Cell membrane</location>
        <topology evidence="1">Multi-pass membrane protein</topology>
    </subcellularLocation>
</comment>
<keyword evidence="3 6" id="KW-0812">Transmembrane</keyword>
<feature type="transmembrane region" description="Helical" evidence="6">
    <location>
        <begin position="444"/>
        <end position="465"/>
    </location>
</feature>
<feature type="transmembrane region" description="Helical" evidence="6">
    <location>
        <begin position="236"/>
        <end position="252"/>
    </location>
</feature>
<keyword evidence="4 6" id="KW-1133">Transmembrane helix</keyword>
<dbReference type="EMBL" id="CP002772">
    <property type="protein sequence ID" value="AEG17922.1"/>
    <property type="molecule type" value="Genomic_DNA"/>
</dbReference>
<feature type="transmembrane region" description="Helical" evidence="6">
    <location>
        <begin position="149"/>
        <end position="168"/>
    </location>
</feature>
<feature type="transmembrane region" description="Helical" evidence="6">
    <location>
        <begin position="329"/>
        <end position="349"/>
    </location>
</feature>
<dbReference type="PANTHER" id="PTHR30250:SF11">
    <property type="entry name" value="O-ANTIGEN TRANSPORTER-RELATED"/>
    <property type="match status" value="1"/>
</dbReference>
<dbReference type="GO" id="GO:0005886">
    <property type="term" value="C:plasma membrane"/>
    <property type="evidence" value="ECO:0007669"/>
    <property type="project" value="UniProtKB-SubCell"/>
</dbReference>
<evidence type="ECO:0000256" key="2">
    <source>
        <dbReference type="ARBA" id="ARBA00022475"/>
    </source>
</evidence>
<evidence type="ECO:0000313" key="8">
    <source>
        <dbReference type="Proteomes" id="UP000009231"/>
    </source>
</evidence>
<accession>F6D256</accession>
<evidence type="ECO:0000256" key="5">
    <source>
        <dbReference type="ARBA" id="ARBA00023136"/>
    </source>
</evidence>
<feature type="transmembrane region" description="Helical" evidence="6">
    <location>
        <begin position="297"/>
        <end position="317"/>
    </location>
</feature>
<dbReference type="Pfam" id="PF01943">
    <property type="entry name" value="Polysacc_synt"/>
    <property type="match status" value="1"/>
</dbReference>
<sequence length="498" mass="55603">MQEYKLFVKQIGVVGITSILASLSPLILLPILTQTLTAQEYGAWNQFIVTITLIPAIASLGLPYTMVRFLAATRNKDEIREAFYSIAFMVILGSLIVSLIFLILAKPIADLLFQGNILISFILSSAIFLNGLILLLFDYFRTFQLMKIYSFFTMLQAYLTVILVGIFIAMRYGLVGAVIAVLIIQIITVLVMYSIILSRIGFKIPKLGNIKEYLNFGLPTIPSNISFWVLDITDRYVIGLLLGLSFVGYYSAGYLLGNIISLILSPFYTVLLPILSKYYAEKRIFEVKRLLNHSIKFFLMVSIPTAFGLSILAKPILLILSTPEIALNGYFITPIIALGGIFFGVYGIISQIVVLERKTQITGNIWILSTILNVILDITLGYRFGIMGVALTTLGVYILSFALTVIYSFKYIRCTFYFGFLAKSIWASVLMSIVLVISNPKSPLDIILSASMCSVIYILILGVLGGIRKDEVIFFKSILLDILVAIYKPFKNLGWFSK</sequence>
<dbReference type="PANTHER" id="PTHR30250">
    <property type="entry name" value="PST FAMILY PREDICTED COLANIC ACID TRANSPORTER"/>
    <property type="match status" value="1"/>
</dbReference>
<evidence type="ECO:0000313" key="7">
    <source>
        <dbReference type="EMBL" id="AEG17922.1"/>
    </source>
</evidence>
<feature type="transmembrane region" description="Helical" evidence="6">
    <location>
        <begin position="174"/>
        <end position="196"/>
    </location>
</feature>
<evidence type="ECO:0000256" key="3">
    <source>
        <dbReference type="ARBA" id="ARBA00022692"/>
    </source>
</evidence>
<dbReference type="RefSeq" id="WP_013825424.1">
    <property type="nucleotide sequence ID" value="NC_015574.1"/>
</dbReference>
<dbReference type="OrthoDB" id="112053at2157"/>
<evidence type="ECO:0000256" key="1">
    <source>
        <dbReference type="ARBA" id="ARBA00004651"/>
    </source>
</evidence>
<evidence type="ECO:0000256" key="6">
    <source>
        <dbReference type="SAM" id="Phobius"/>
    </source>
</evidence>
<dbReference type="STRING" id="868131.MSWAN_0897"/>
<dbReference type="GeneID" id="10668399"/>
<dbReference type="Proteomes" id="UP000009231">
    <property type="component" value="Chromosome"/>
</dbReference>
<keyword evidence="8" id="KW-1185">Reference proteome</keyword>
<feature type="transmembrane region" description="Helical" evidence="6">
    <location>
        <begin position="44"/>
        <end position="70"/>
    </location>
</feature>
<dbReference type="AlphaFoldDB" id="F6D256"/>
<dbReference type="KEGG" id="mew:MSWAN_0897"/>
<dbReference type="HOGENOM" id="CLU_022017_7_3_2"/>
<dbReference type="eggNOG" id="arCOG02209">
    <property type="taxonomic scope" value="Archaea"/>
</dbReference>
<name>F6D256_METPW</name>
<gene>
    <name evidence="7" type="ordered locus">MSWAN_0897</name>
</gene>
<keyword evidence="2" id="KW-1003">Cell membrane</keyword>
<dbReference type="InterPro" id="IPR002797">
    <property type="entry name" value="Polysacc_synth"/>
</dbReference>
<protein>
    <submittedName>
        <fullName evidence="7">Polysaccharide biosynthesis protein</fullName>
    </submittedName>
</protein>
<proteinExistence type="predicted"/>
<feature type="transmembrane region" description="Helical" evidence="6">
    <location>
        <begin position="12"/>
        <end position="32"/>
    </location>
</feature>
<feature type="transmembrane region" description="Helical" evidence="6">
    <location>
        <begin position="386"/>
        <end position="409"/>
    </location>
</feature>
<reference evidence="7 8" key="1">
    <citation type="journal article" date="2014" name="Int. J. Syst. Evol. Microbiol.">
        <title>Methanobacterium paludis sp. nov. and a novel strain of Methanobacterium lacus isolated from northern peatlands.</title>
        <authorList>
            <person name="Cadillo-Quiroz H."/>
            <person name="Brauer S.L."/>
            <person name="Goodson N."/>
            <person name="Yavitt J.B."/>
            <person name="Zinder S.H."/>
        </authorList>
    </citation>
    <scope>NUCLEOTIDE SEQUENCE [LARGE SCALE GENOMIC DNA]</scope>
    <source>
        <strain evidence="8">DSM 25820 / JCM 18151 / SWAN1</strain>
    </source>
</reference>
<feature type="transmembrane region" description="Helical" evidence="6">
    <location>
        <begin position="258"/>
        <end position="276"/>
    </location>
</feature>
<keyword evidence="5 6" id="KW-0472">Membrane</keyword>
<feature type="transmembrane region" description="Helical" evidence="6">
    <location>
        <begin position="361"/>
        <end position="380"/>
    </location>
</feature>
<feature type="transmembrane region" description="Helical" evidence="6">
    <location>
        <begin position="117"/>
        <end position="137"/>
    </location>
</feature>
<feature type="transmembrane region" description="Helical" evidence="6">
    <location>
        <begin position="416"/>
        <end position="438"/>
    </location>
</feature>
<evidence type="ECO:0000256" key="4">
    <source>
        <dbReference type="ARBA" id="ARBA00022989"/>
    </source>
</evidence>
<dbReference type="InterPro" id="IPR050833">
    <property type="entry name" value="Poly_Biosynth_Transport"/>
</dbReference>